<keyword evidence="7" id="KW-0406">Ion transport</keyword>
<evidence type="ECO:0000256" key="6">
    <source>
        <dbReference type="ARBA" id="ARBA00022989"/>
    </source>
</evidence>
<dbReference type="STRING" id="747676.F4RE27"/>
<evidence type="ECO:0000256" key="2">
    <source>
        <dbReference type="ARBA" id="ARBA00022448"/>
    </source>
</evidence>
<evidence type="ECO:0000256" key="8">
    <source>
        <dbReference type="ARBA" id="ARBA00023136"/>
    </source>
</evidence>
<dbReference type="eggNOG" id="ENOG502QPSA">
    <property type="taxonomic scope" value="Eukaryota"/>
</dbReference>
<proteinExistence type="predicted"/>
<feature type="compositionally biased region" description="Polar residues" evidence="9">
    <location>
        <begin position="668"/>
        <end position="678"/>
    </location>
</feature>
<keyword evidence="5" id="KW-0630">Potassium</keyword>
<evidence type="ECO:0000313" key="13">
    <source>
        <dbReference type="EMBL" id="EGG09512.1"/>
    </source>
</evidence>
<dbReference type="InterPro" id="IPR053952">
    <property type="entry name" value="K_trans_C"/>
</dbReference>
<accession>F4RE27</accession>
<evidence type="ECO:0000259" key="12">
    <source>
        <dbReference type="Pfam" id="PF22776"/>
    </source>
</evidence>
<dbReference type="Pfam" id="PF22776">
    <property type="entry name" value="K_trans_C"/>
    <property type="match status" value="1"/>
</dbReference>
<feature type="transmembrane region" description="Helical" evidence="10">
    <location>
        <begin position="479"/>
        <end position="500"/>
    </location>
</feature>
<evidence type="ECO:0000256" key="4">
    <source>
        <dbReference type="ARBA" id="ARBA00022692"/>
    </source>
</evidence>
<keyword evidence="3" id="KW-0633">Potassium transport</keyword>
<dbReference type="InParanoid" id="F4RE27"/>
<dbReference type="RefSeq" id="XP_007407239.1">
    <property type="nucleotide sequence ID" value="XM_007407177.1"/>
</dbReference>
<protein>
    <recommendedName>
        <fullName evidence="15">Potassium transporter</fullName>
    </recommendedName>
</protein>
<comment type="subcellular location">
    <subcellularLocation>
        <location evidence="1">Membrane</location>
        <topology evidence="1">Multi-pass membrane protein</topology>
    </subcellularLocation>
</comment>
<dbReference type="PANTHER" id="PTHR30540:SF83">
    <property type="entry name" value="K+ POTASSIUM TRANSPORTER"/>
    <property type="match status" value="1"/>
</dbReference>
<feature type="transmembrane region" description="Helical" evidence="10">
    <location>
        <begin position="216"/>
        <end position="236"/>
    </location>
</feature>
<dbReference type="PANTHER" id="PTHR30540">
    <property type="entry name" value="OSMOTIC STRESS POTASSIUM TRANSPORTER"/>
    <property type="match status" value="1"/>
</dbReference>
<feature type="transmembrane region" description="Helical" evidence="10">
    <location>
        <begin position="69"/>
        <end position="86"/>
    </location>
</feature>
<feature type="transmembrane region" description="Helical" evidence="10">
    <location>
        <begin position="191"/>
        <end position="209"/>
    </location>
</feature>
<keyword evidence="6 10" id="KW-1133">Transmembrane helix</keyword>
<evidence type="ECO:0000256" key="9">
    <source>
        <dbReference type="SAM" id="MobiDB-lite"/>
    </source>
</evidence>
<dbReference type="VEuPathDB" id="FungiDB:MELLADRAFT_104243"/>
<keyword evidence="14" id="KW-1185">Reference proteome</keyword>
<evidence type="ECO:0000256" key="5">
    <source>
        <dbReference type="ARBA" id="ARBA00022958"/>
    </source>
</evidence>
<sequence>MPKGLDSLPARALTWTETLDARYKQAAPSLLITAFASVGVIYGDIGTSPLYVLNGIFPPEGPAPSAEDALGAISAILWALTIVPLIKYSLIALEFGTGEGEGGPFALFSQMYPPEKPGAELALPSITSIVHLPSGATPFLSRRFVKPIMRVITLFAVALIISDGILTPAVSVSSAVSGISIPAPSFSSKDIELVSIAILVLIFLSQSYGTNKLGMSFAPIVTVWLLLLSSIGIYNITKHPAIFRAFDPSRAILYFVRVKDLTPLSGVLLAITGVEALFANLGQFSKGAIRLSFLAWIYPALILAYLGQGAQLITNGDHVITNIFYQSIPGGSGGGLWWIVWVFGMLATIVASQAMITASFSLIQQMVGLKAFPPVAIIHTSKTSQGQIYAPSVNFILLIGTVGVTAGFGSNSSLTSAYGFAVAGVLISTTFLMTMVMYTISPQVHVKGVNLWVAILFFVVTGFVDAMFFASTIQKIPHGAWFTLTIGCLIGIFLLFWTWAKELEDLFDARNRVRLSQLLIHRLPHLPSNPSKENDSLSSGEKEIINESDPVNHPVNQNEINTLKARLAIVKDTSMPMISDLALHEEPEEIEEVDEKLHDIIEQDPGTLRGSILTTSRRYDSPTPQSENPHSPTQQSLLEAPRNSSSRDPSPGAAQKVTITEPAERKTSINTANYPPIQSVNATSQQDLTGPYSSIPNAQHRQASQVSSLLGSEAGGLESLTLNPEFYEGRRLTDPLPRLECFSFFHHHGRGIGAPHAFTSLLKHQPALPRVIVFLSIRVVGVPHLQEEDKYLIDKLRSLEALRLGYKDDLDLRDLTGPTLQRIVAMERGTNMPGHNFSIESRISQFVKASENTNHILPHYHCTSKQIDATKNPFKRARNAIRGFLLEEVYRRVSQNFPETSNYIIDDSKVLRIGVNAEI</sequence>
<dbReference type="GO" id="GO:0015079">
    <property type="term" value="F:potassium ion transmembrane transporter activity"/>
    <property type="evidence" value="ECO:0007669"/>
    <property type="project" value="InterPro"/>
</dbReference>
<dbReference type="Proteomes" id="UP000001072">
    <property type="component" value="Unassembled WGS sequence"/>
</dbReference>
<dbReference type="InterPro" id="IPR053951">
    <property type="entry name" value="K_trans_N"/>
</dbReference>
<evidence type="ECO:0000256" key="3">
    <source>
        <dbReference type="ARBA" id="ARBA00022538"/>
    </source>
</evidence>
<dbReference type="KEGG" id="mlr:MELLADRAFT_104243"/>
<keyword evidence="8 10" id="KW-0472">Membrane</keyword>
<keyword evidence="2" id="KW-0813">Transport</keyword>
<dbReference type="InterPro" id="IPR003855">
    <property type="entry name" value="K+_transporter"/>
</dbReference>
<dbReference type="GO" id="GO:0016020">
    <property type="term" value="C:membrane"/>
    <property type="evidence" value="ECO:0007669"/>
    <property type="project" value="UniProtKB-SubCell"/>
</dbReference>
<feature type="compositionally biased region" description="Polar residues" evidence="9">
    <location>
        <begin position="612"/>
        <end position="648"/>
    </location>
</feature>
<organism evidence="14">
    <name type="scientific">Melampsora larici-populina (strain 98AG31 / pathotype 3-4-7)</name>
    <name type="common">Poplar leaf rust fungus</name>
    <dbReference type="NCBI Taxonomy" id="747676"/>
    <lineage>
        <taxon>Eukaryota</taxon>
        <taxon>Fungi</taxon>
        <taxon>Dikarya</taxon>
        <taxon>Basidiomycota</taxon>
        <taxon>Pucciniomycotina</taxon>
        <taxon>Pucciniomycetes</taxon>
        <taxon>Pucciniales</taxon>
        <taxon>Melampsoraceae</taxon>
        <taxon>Melampsora</taxon>
    </lineage>
</organism>
<name>F4RE27_MELLP</name>
<gene>
    <name evidence="13" type="ORF">MELLADRAFT_104243</name>
</gene>
<reference evidence="14" key="1">
    <citation type="journal article" date="2011" name="Proc. Natl. Acad. Sci. U.S.A.">
        <title>Obligate biotrophy features unraveled by the genomic analysis of rust fungi.</title>
        <authorList>
            <person name="Duplessis S."/>
            <person name="Cuomo C.A."/>
            <person name="Lin Y.-C."/>
            <person name="Aerts A."/>
            <person name="Tisserant E."/>
            <person name="Veneault-Fourrey C."/>
            <person name="Joly D.L."/>
            <person name="Hacquard S."/>
            <person name="Amselem J."/>
            <person name="Cantarel B.L."/>
            <person name="Chiu R."/>
            <person name="Coutinho P.M."/>
            <person name="Feau N."/>
            <person name="Field M."/>
            <person name="Frey P."/>
            <person name="Gelhaye E."/>
            <person name="Goldberg J."/>
            <person name="Grabherr M.G."/>
            <person name="Kodira C.D."/>
            <person name="Kohler A."/>
            <person name="Kuees U."/>
            <person name="Lindquist E.A."/>
            <person name="Lucas S.M."/>
            <person name="Mago R."/>
            <person name="Mauceli E."/>
            <person name="Morin E."/>
            <person name="Murat C."/>
            <person name="Pangilinan J.L."/>
            <person name="Park R."/>
            <person name="Pearson M."/>
            <person name="Quesneville H."/>
            <person name="Rouhier N."/>
            <person name="Sakthikumar S."/>
            <person name="Salamov A.A."/>
            <person name="Schmutz J."/>
            <person name="Selles B."/>
            <person name="Shapiro H."/>
            <person name="Tanguay P."/>
            <person name="Tuskan G.A."/>
            <person name="Henrissat B."/>
            <person name="Van de Peer Y."/>
            <person name="Rouze P."/>
            <person name="Ellis J.G."/>
            <person name="Dodds P.N."/>
            <person name="Schein J.E."/>
            <person name="Zhong S."/>
            <person name="Hamelin R.C."/>
            <person name="Grigoriev I.V."/>
            <person name="Szabo L.J."/>
            <person name="Martin F."/>
        </authorList>
    </citation>
    <scope>NUCLEOTIDE SEQUENCE [LARGE SCALE GENOMIC DNA]</scope>
    <source>
        <strain evidence="14">98AG31 / pathotype 3-4-7</strain>
    </source>
</reference>
<feature type="domain" description="K+ potassium transporter integral membrane" evidence="11">
    <location>
        <begin position="34"/>
        <end position="519"/>
    </location>
</feature>
<evidence type="ECO:0000256" key="10">
    <source>
        <dbReference type="SAM" id="Phobius"/>
    </source>
</evidence>
<dbReference type="GeneID" id="18922199"/>
<feature type="transmembrane region" description="Helical" evidence="10">
    <location>
        <begin position="336"/>
        <end position="363"/>
    </location>
</feature>
<feature type="transmembrane region" description="Helical" evidence="10">
    <location>
        <begin position="288"/>
        <end position="307"/>
    </location>
</feature>
<feature type="transmembrane region" description="Helical" evidence="10">
    <location>
        <begin position="30"/>
        <end position="57"/>
    </location>
</feature>
<feature type="domain" description="K+ potassium transporter C-terminal" evidence="12">
    <location>
        <begin position="752"/>
        <end position="919"/>
    </location>
</feature>
<feature type="region of interest" description="Disordered" evidence="9">
    <location>
        <begin position="601"/>
        <end position="678"/>
    </location>
</feature>
<evidence type="ECO:0000259" key="11">
    <source>
        <dbReference type="Pfam" id="PF02705"/>
    </source>
</evidence>
<dbReference type="HOGENOM" id="CLU_008142_4_0_1"/>
<dbReference type="AlphaFoldDB" id="F4RE27"/>
<evidence type="ECO:0000256" key="1">
    <source>
        <dbReference type="ARBA" id="ARBA00004141"/>
    </source>
</evidence>
<feature type="transmembrane region" description="Helical" evidence="10">
    <location>
        <begin position="451"/>
        <end position="473"/>
    </location>
</feature>
<evidence type="ECO:0008006" key="15">
    <source>
        <dbReference type="Google" id="ProtNLM"/>
    </source>
</evidence>
<feature type="transmembrane region" description="Helical" evidence="10">
    <location>
        <begin position="261"/>
        <end position="281"/>
    </location>
</feature>
<feature type="transmembrane region" description="Helical" evidence="10">
    <location>
        <begin position="151"/>
        <end position="171"/>
    </location>
</feature>
<dbReference type="OrthoDB" id="504708at2759"/>
<feature type="transmembrane region" description="Helical" evidence="10">
    <location>
        <begin position="416"/>
        <end position="439"/>
    </location>
</feature>
<evidence type="ECO:0000256" key="7">
    <source>
        <dbReference type="ARBA" id="ARBA00023065"/>
    </source>
</evidence>
<keyword evidence="4 10" id="KW-0812">Transmembrane</keyword>
<feature type="transmembrane region" description="Helical" evidence="10">
    <location>
        <begin position="388"/>
        <end position="410"/>
    </location>
</feature>
<dbReference type="Pfam" id="PF02705">
    <property type="entry name" value="K_trans"/>
    <property type="match status" value="1"/>
</dbReference>
<dbReference type="EMBL" id="GL883097">
    <property type="protein sequence ID" value="EGG09512.1"/>
    <property type="molecule type" value="Genomic_DNA"/>
</dbReference>
<evidence type="ECO:0000313" key="14">
    <source>
        <dbReference type="Proteomes" id="UP000001072"/>
    </source>
</evidence>